<feature type="region of interest" description="Disordered" evidence="1">
    <location>
        <begin position="582"/>
        <end position="612"/>
    </location>
</feature>
<dbReference type="OrthoDB" id="6162741at2759"/>
<reference evidence="2" key="1">
    <citation type="journal article" date="2019" name="bioRxiv">
        <title>The Genome of the Zebra Mussel, Dreissena polymorpha: A Resource for Invasive Species Research.</title>
        <authorList>
            <person name="McCartney M.A."/>
            <person name="Auch B."/>
            <person name="Kono T."/>
            <person name="Mallez S."/>
            <person name="Zhang Y."/>
            <person name="Obille A."/>
            <person name="Becker A."/>
            <person name="Abrahante J.E."/>
            <person name="Garbe J."/>
            <person name="Badalamenti J.P."/>
            <person name="Herman A."/>
            <person name="Mangelson H."/>
            <person name="Liachko I."/>
            <person name="Sullivan S."/>
            <person name="Sone E.D."/>
            <person name="Koren S."/>
            <person name="Silverstein K.A.T."/>
            <person name="Beckman K.B."/>
            <person name="Gohl D.M."/>
        </authorList>
    </citation>
    <scope>NUCLEOTIDE SEQUENCE</scope>
    <source>
        <strain evidence="2">Duluth1</strain>
        <tissue evidence="2">Whole animal</tissue>
    </source>
</reference>
<dbReference type="AlphaFoldDB" id="A0A9D4KCE9"/>
<evidence type="ECO:0000313" key="3">
    <source>
        <dbReference type="Proteomes" id="UP000828390"/>
    </source>
</evidence>
<dbReference type="EMBL" id="JAIWYP010000004">
    <property type="protein sequence ID" value="KAH3837248.1"/>
    <property type="molecule type" value="Genomic_DNA"/>
</dbReference>
<keyword evidence="3" id="KW-1185">Reference proteome</keyword>
<feature type="compositionally biased region" description="Polar residues" evidence="1">
    <location>
        <begin position="114"/>
        <end position="149"/>
    </location>
</feature>
<feature type="compositionally biased region" description="Polar residues" evidence="1">
    <location>
        <begin position="784"/>
        <end position="799"/>
    </location>
</feature>
<sequence>MTQSVSTNDVAALMALIDMIRLNWEEQPEMFRLLLAILMDYNPNIQGNKERTTRYLRLLISDQVTANCVLKSLPQGSPKRQCRPSILNHTVKEQHKNRFPLRTVRKSPVCLAPKNSQNKKPPASSSDTDQSESPLTTDSKSDTVTSHTAATPLVTESNKTSSVSCSSSDPKTTVTSTGLNPISSHSVSESEDQAAKKHTVNPMFNTGGYPFPYQPMYYPSMLTHIHSYAPMPSPSFQFPWAHMPYMHSFQDPSYQPGNSSQLLLDLSTKRTSSEVKRNGSSVQTLVRAVASNVGIAKPVKRSSSLSSLENVTNGQASKIAKTEACKANTSTHYTTVSNNMPHRVDKSVNLKSVGLKEGQTPYITLAGTTTQNNLHALKQLITNIRPQPVMATSSPLTIARAQSHTSSKIVPQSTQTCLATSSAQKTNAPTENTSASVKAETFRSVVEHETIASSKAFPYSQHIPLPDGRCPVANISVDHAVLGTFNQSVSITLQRQEAKPDVSGASQSVHVSDRNSKSIGNVTKASGQGTSHVQQYRTDGTCVTSSIVEMNRDPKMKQVKIKLDKHSSGSFLAELLKLKAGAPVSSPQNPDNCSVNQLESLGSGDTRKMETSKADNRAHASASYHRMLLPKSHVTARNLLANTSLPMQPKVPSTMIASFPVSSGQTSSSRVYSNVKQGSYATLPVRSYSLSDIGQDMPSHSVLKTNPRQYELASTSGRVNVPQFGSVASSNFISQHGSELKGDGYSNNPGARSSVSMSDASDRALLFALKERLQNVHRTLKESQLNCPDSNSFSDSNVEQKCALPKPKTPSLSSLHLHQSNMKPIEPCSKVQSDCNEHPSMSRSFSSSHVSDLYVSEGSGGSSVQVSPYLVGMLPDKMSGSDLENDDVFD</sequence>
<gene>
    <name evidence="2" type="ORF">DPMN_110629</name>
</gene>
<evidence type="ECO:0000256" key="1">
    <source>
        <dbReference type="SAM" id="MobiDB-lite"/>
    </source>
</evidence>
<protein>
    <submittedName>
        <fullName evidence="2">Uncharacterized protein</fullName>
    </submittedName>
</protein>
<feature type="compositionally biased region" description="Polar residues" evidence="1">
    <location>
        <begin position="169"/>
        <end position="187"/>
    </location>
</feature>
<proteinExistence type="predicted"/>
<organism evidence="2 3">
    <name type="scientific">Dreissena polymorpha</name>
    <name type="common">Zebra mussel</name>
    <name type="synonym">Mytilus polymorpha</name>
    <dbReference type="NCBI Taxonomy" id="45954"/>
    <lineage>
        <taxon>Eukaryota</taxon>
        <taxon>Metazoa</taxon>
        <taxon>Spiralia</taxon>
        <taxon>Lophotrochozoa</taxon>
        <taxon>Mollusca</taxon>
        <taxon>Bivalvia</taxon>
        <taxon>Autobranchia</taxon>
        <taxon>Heteroconchia</taxon>
        <taxon>Euheterodonta</taxon>
        <taxon>Imparidentia</taxon>
        <taxon>Neoheterodontei</taxon>
        <taxon>Myida</taxon>
        <taxon>Dreissenoidea</taxon>
        <taxon>Dreissenidae</taxon>
        <taxon>Dreissena</taxon>
    </lineage>
</organism>
<feature type="region of interest" description="Disordered" evidence="1">
    <location>
        <begin position="90"/>
        <end position="196"/>
    </location>
</feature>
<dbReference type="Proteomes" id="UP000828390">
    <property type="component" value="Unassembled WGS sequence"/>
</dbReference>
<comment type="caution">
    <text evidence="2">The sequence shown here is derived from an EMBL/GenBank/DDBJ whole genome shotgun (WGS) entry which is preliminary data.</text>
</comment>
<feature type="compositionally biased region" description="Polar residues" evidence="1">
    <location>
        <begin position="585"/>
        <end position="600"/>
    </location>
</feature>
<feature type="compositionally biased region" description="Polar residues" evidence="1">
    <location>
        <begin position="517"/>
        <end position="533"/>
    </location>
</feature>
<name>A0A9D4KCE9_DREPO</name>
<feature type="compositionally biased region" description="Low complexity" evidence="1">
    <location>
        <begin position="157"/>
        <end position="168"/>
    </location>
</feature>
<feature type="region of interest" description="Disordered" evidence="1">
    <location>
        <begin position="501"/>
        <end position="533"/>
    </location>
</feature>
<evidence type="ECO:0000313" key="2">
    <source>
        <dbReference type="EMBL" id="KAH3837248.1"/>
    </source>
</evidence>
<accession>A0A9D4KCE9</accession>
<feature type="region of interest" description="Disordered" evidence="1">
    <location>
        <begin position="784"/>
        <end position="814"/>
    </location>
</feature>
<reference evidence="2" key="2">
    <citation type="submission" date="2020-11" db="EMBL/GenBank/DDBJ databases">
        <authorList>
            <person name="McCartney M.A."/>
            <person name="Auch B."/>
            <person name="Kono T."/>
            <person name="Mallez S."/>
            <person name="Becker A."/>
            <person name="Gohl D.M."/>
            <person name="Silverstein K.A.T."/>
            <person name="Koren S."/>
            <person name="Bechman K.B."/>
            <person name="Herman A."/>
            <person name="Abrahante J.E."/>
            <person name="Garbe J."/>
        </authorList>
    </citation>
    <scope>NUCLEOTIDE SEQUENCE</scope>
    <source>
        <strain evidence="2">Duluth1</strain>
        <tissue evidence="2">Whole animal</tissue>
    </source>
</reference>